<evidence type="ECO:0000313" key="2">
    <source>
        <dbReference type="Proteomes" id="UP000256599"/>
    </source>
</evidence>
<evidence type="ECO:0000313" key="1">
    <source>
        <dbReference type="EMBL" id="RDU60258.1"/>
    </source>
</evidence>
<dbReference type="Pfam" id="PF05833">
    <property type="entry name" value="NFACT_N"/>
    <property type="match status" value="1"/>
</dbReference>
<dbReference type="Proteomes" id="UP000256599">
    <property type="component" value="Unassembled WGS sequence"/>
</dbReference>
<dbReference type="Gene3D" id="2.30.310.10">
    <property type="entry name" value="ibrinogen binding protein from staphylococcus aureus domain"/>
    <property type="match status" value="1"/>
</dbReference>
<comment type="caution">
    <text evidence="1">The sequence shown here is derived from an EMBL/GenBank/DDBJ whole genome shotgun (WGS) entry which is preliminary data.</text>
</comment>
<name>A0A3D8I550_9HELI</name>
<sequence>MNLAFLKGFVAYMQDMRRMLCFKRKGNNLFMLVCEDKNRQRETFYFDLTRQQSSIFTSEGQILGEEFCAPFDLKLASLNGAMIEELRLDGENRILQFLLLQKESYKMRHFYLVCEFTGKHTNVILCDKHWVVIEALRHIPRHKSWREVRIGQVLKPLPQPALKQTNAPLGFEELSFALRENYKKSYQKSRQAKKEQILHILRLKRSSLSHALSSLPCYDKLLEHAALYAHYGELIFGSLHLLSTHKITSSSLILQDGNAKVEIPLPQNMRDLQEVGNWYFTQSKKYRKRALHLDIQIENLQDKIDFIDKQIALIERFDDLSEPFSQALKNKRTKSTEALYINGFKVSIGRNAKDNQRLLALAKADDIWLHIRDVPSAHGIIHCGKQMPSSDTLQKVAEILIGLYVQRKGVGDFVVDWTRRRFVKPASGGKVSYAKHKSISYRVQSGNALRLLET</sequence>
<protein>
    <submittedName>
        <fullName evidence="1">DUF814 domain-containing protein</fullName>
    </submittedName>
</protein>
<dbReference type="EMBL" id="NXLR01000004">
    <property type="protein sequence ID" value="RDU60258.1"/>
    <property type="molecule type" value="Genomic_DNA"/>
</dbReference>
<accession>A0A3D8I550</accession>
<proteinExistence type="predicted"/>
<dbReference type="OrthoDB" id="9766163at2"/>
<reference evidence="1 2" key="1">
    <citation type="submission" date="2018-04" db="EMBL/GenBank/DDBJ databases">
        <title>Novel Campyloabacter and Helicobacter Species and Strains.</title>
        <authorList>
            <person name="Mannion A.J."/>
            <person name="Shen Z."/>
            <person name="Fox J.G."/>
        </authorList>
    </citation>
    <scope>NUCLEOTIDE SEQUENCE [LARGE SCALE GENOMIC DNA]</scope>
    <source>
        <strain evidence="1 2">MIT 98-6070</strain>
    </source>
</reference>
<keyword evidence="2" id="KW-1185">Reference proteome</keyword>
<gene>
    <name evidence="1" type="ORF">CQA63_03315</name>
</gene>
<dbReference type="RefSeq" id="WP_104699505.1">
    <property type="nucleotide sequence ID" value="NZ_FZPP01000007.1"/>
</dbReference>
<organism evidence="1 2">
    <name type="scientific">Helicobacter marmotae</name>
    <dbReference type="NCBI Taxonomy" id="152490"/>
    <lineage>
        <taxon>Bacteria</taxon>
        <taxon>Pseudomonadati</taxon>
        <taxon>Campylobacterota</taxon>
        <taxon>Epsilonproteobacteria</taxon>
        <taxon>Campylobacterales</taxon>
        <taxon>Helicobacteraceae</taxon>
        <taxon>Helicobacter</taxon>
    </lineage>
</organism>
<dbReference type="AlphaFoldDB" id="A0A3D8I550"/>